<feature type="transmembrane region" description="Helical" evidence="5">
    <location>
        <begin position="289"/>
        <end position="309"/>
    </location>
</feature>
<keyword evidence="8" id="KW-1185">Reference proteome</keyword>
<gene>
    <name evidence="5 7" type="primary">nuoH</name>
    <name evidence="7" type="ORF">D6B99_00065</name>
</gene>
<evidence type="ECO:0000256" key="4">
    <source>
        <dbReference type="ARBA" id="ARBA00023136"/>
    </source>
</evidence>
<dbReference type="GO" id="GO:0048038">
    <property type="term" value="F:quinone binding"/>
    <property type="evidence" value="ECO:0007669"/>
    <property type="project" value="UniProtKB-KW"/>
</dbReference>
<feature type="transmembrane region" description="Helical" evidence="5">
    <location>
        <begin position="81"/>
        <end position="104"/>
    </location>
</feature>
<organism evidence="7 8">
    <name type="scientific">Arachidicoccus soli</name>
    <dbReference type="NCBI Taxonomy" id="2341117"/>
    <lineage>
        <taxon>Bacteria</taxon>
        <taxon>Pseudomonadati</taxon>
        <taxon>Bacteroidota</taxon>
        <taxon>Chitinophagia</taxon>
        <taxon>Chitinophagales</taxon>
        <taxon>Chitinophagaceae</taxon>
        <taxon>Arachidicoccus</taxon>
    </lineage>
</organism>
<keyword evidence="5 6" id="KW-0520">NAD</keyword>
<keyword evidence="7" id="KW-0560">Oxidoreductase</keyword>
<feature type="transmembrane region" description="Helical" evidence="5">
    <location>
        <begin position="246"/>
        <end position="269"/>
    </location>
</feature>
<dbReference type="HAMAP" id="MF_01350">
    <property type="entry name" value="NDH1_NuoH"/>
    <property type="match status" value="1"/>
</dbReference>
<dbReference type="PANTHER" id="PTHR11432:SF3">
    <property type="entry name" value="NADH-UBIQUINONE OXIDOREDUCTASE CHAIN 1"/>
    <property type="match status" value="1"/>
</dbReference>
<reference evidence="7 8" key="1">
    <citation type="submission" date="2018-09" db="EMBL/GenBank/DDBJ databases">
        <title>Arachidicoccus sp. nov., a bacterium isolated from soil.</title>
        <authorList>
            <person name="Weon H.-Y."/>
            <person name="Kwon S.-W."/>
            <person name="Lee S.A."/>
        </authorList>
    </citation>
    <scope>NUCLEOTIDE SEQUENCE [LARGE SCALE GENOMIC DNA]</scope>
    <source>
        <strain evidence="7 8">KIS59-12</strain>
    </source>
</reference>
<dbReference type="NCBIfam" id="NF004741">
    <property type="entry name" value="PRK06076.1-2"/>
    <property type="match status" value="1"/>
</dbReference>
<sequence>MTLLAFDWTIVIEKLILVAVVVFASLGIALYSTWAERKVAAFMQDRKGPNRAGPFGLLQPFADGAKLIFKEEIIPNSSNKWLFILGPAMAMTAALITSAVIPWGNYLDIGGRHINLQIADVNIGILYVFGAVSIGVYGIMIGGWASNNKFSLLSALRGASQAISYELAMGMALIAVLMCTGTLSLKTIVDQQMAPGHLWNICYQPLGFLIFFVCAFAECNRTPFDLSEAENELNMGYHQEYSSMKLGFYLFAEYVNMFISSAVMVTLFFGGYDVPFLNESLLSPNVAALIGIIALMVKIVIFIFIFMWVRWTIPRFRYDQLMNLGWKKLLPLALVNMLITAVVILLLHH</sequence>
<evidence type="ECO:0000313" key="7">
    <source>
        <dbReference type="EMBL" id="AYD46150.1"/>
    </source>
</evidence>
<dbReference type="InterPro" id="IPR018086">
    <property type="entry name" value="NADH_UbQ_OxRdtase_su1_CS"/>
</dbReference>
<keyword evidence="2 5" id="KW-0812">Transmembrane</keyword>
<dbReference type="Pfam" id="PF00146">
    <property type="entry name" value="NADHdh"/>
    <property type="match status" value="1"/>
</dbReference>
<dbReference type="OrthoDB" id="9803734at2"/>
<feature type="transmembrane region" description="Helical" evidence="5">
    <location>
        <begin position="15"/>
        <end position="34"/>
    </location>
</feature>
<dbReference type="PROSITE" id="PS00667">
    <property type="entry name" value="COMPLEX1_ND1_1"/>
    <property type="match status" value="1"/>
</dbReference>
<keyword evidence="5" id="KW-0830">Ubiquinone</keyword>
<keyword evidence="5" id="KW-0874">Quinone</keyword>
<dbReference type="InterPro" id="IPR001694">
    <property type="entry name" value="NADH_UbQ_OxRdtase_su1/FPO"/>
</dbReference>
<dbReference type="EMBL" id="CP032489">
    <property type="protein sequence ID" value="AYD46150.1"/>
    <property type="molecule type" value="Genomic_DNA"/>
</dbReference>
<keyword evidence="5" id="KW-1278">Translocase</keyword>
<keyword evidence="5" id="KW-1003">Cell membrane</keyword>
<dbReference type="EC" id="7.1.1.-" evidence="5"/>
<dbReference type="RefSeq" id="WP_119983869.1">
    <property type="nucleotide sequence ID" value="NZ_CP032489.1"/>
</dbReference>
<comment type="function">
    <text evidence="5">NDH-1 shuttles electrons from NADH, via FMN and iron-sulfur (Fe-S) centers, to quinones in the respiratory chain. The immediate electron acceptor for the enzyme in this species is believed to be ubiquinone. Couples the redox reaction to proton translocation (for every two electrons transferred, four hydrogen ions are translocated across the cytoplasmic membrane), and thus conserves the redox energy in a proton gradient. This subunit may bind ubiquinone.</text>
</comment>
<feature type="transmembrane region" description="Helical" evidence="5">
    <location>
        <begin position="124"/>
        <end position="146"/>
    </location>
</feature>
<evidence type="ECO:0000256" key="2">
    <source>
        <dbReference type="ARBA" id="ARBA00022692"/>
    </source>
</evidence>
<keyword evidence="4 5" id="KW-0472">Membrane</keyword>
<accession>A0A386HKU0</accession>
<proteinExistence type="inferred from homology"/>
<dbReference type="PROSITE" id="PS00668">
    <property type="entry name" value="COMPLEX1_ND1_2"/>
    <property type="match status" value="1"/>
</dbReference>
<dbReference type="GO" id="GO:0009060">
    <property type="term" value="P:aerobic respiration"/>
    <property type="evidence" value="ECO:0007669"/>
    <property type="project" value="TreeGrafter"/>
</dbReference>
<dbReference type="PANTHER" id="PTHR11432">
    <property type="entry name" value="NADH DEHYDROGENASE SUBUNIT 1"/>
    <property type="match status" value="1"/>
</dbReference>
<dbReference type="AlphaFoldDB" id="A0A386HKU0"/>
<comment type="similarity">
    <text evidence="5 6">Belongs to the complex I subunit 1 family.</text>
</comment>
<evidence type="ECO:0000256" key="1">
    <source>
        <dbReference type="ARBA" id="ARBA00004141"/>
    </source>
</evidence>
<dbReference type="GO" id="GO:0016655">
    <property type="term" value="F:oxidoreductase activity, acting on NAD(P)H, quinone or similar compound as acceptor"/>
    <property type="evidence" value="ECO:0007669"/>
    <property type="project" value="UniProtKB-UniRule"/>
</dbReference>
<protein>
    <recommendedName>
        <fullName evidence="5">NADH-quinone oxidoreductase subunit H</fullName>
        <ecNumber evidence="5">7.1.1.-</ecNumber>
    </recommendedName>
    <alternativeName>
        <fullName evidence="5">NADH dehydrogenase I subunit H</fullName>
    </alternativeName>
    <alternativeName>
        <fullName evidence="5">NDH-1 subunit H</fullName>
    </alternativeName>
</protein>
<dbReference type="Proteomes" id="UP000266118">
    <property type="component" value="Chromosome"/>
</dbReference>
<comment type="catalytic activity">
    <reaction evidence="5">
        <text>a quinone + NADH + 5 H(+)(in) = a quinol + NAD(+) + 4 H(+)(out)</text>
        <dbReference type="Rhea" id="RHEA:57888"/>
        <dbReference type="ChEBI" id="CHEBI:15378"/>
        <dbReference type="ChEBI" id="CHEBI:24646"/>
        <dbReference type="ChEBI" id="CHEBI:57540"/>
        <dbReference type="ChEBI" id="CHEBI:57945"/>
        <dbReference type="ChEBI" id="CHEBI:132124"/>
    </reaction>
</comment>
<dbReference type="GO" id="GO:0003954">
    <property type="term" value="F:NADH dehydrogenase activity"/>
    <property type="evidence" value="ECO:0007669"/>
    <property type="project" value="TreeGrafter"/>
</dbReference>
<feature type="transmembrane region" description="Helical" evidence="5">
    <location>
        <begin position="167"/>
        <end position="185"/>
    </location>
</feature>
<comment type="subcellular location">
    <subcellularLocation>
        <location evidence="5 6">Cell membrane</location>
        <topology evidence="5 6">Multi-pass membrane protein</topology>
    </subcellularLocation>
    <subcellularLocation>
        <location evidence="1">Membrane</location>
        <topology evidence="1">Multi-pass membrane protein</topology>
    </subcellularLocation>
</comment>
<evidence type="ECO:0000256" key="5">
    <source>
        <dbReference type="HAMAP-Rule" id="MF_01350"/>
    </source>
</evidence>
<feature type="transmembrane region" description="Helical" evidence="5">
    <location>
        <begin position="197"/>
        <end position="217"/>
    </location>
</feature>
<dbReference type="GO" id="GO:0005886">
    <property type="term" value="C:plasma membrane"/>
    <property type="evidence" value="ECO:0007669"/>
    <property type="project" value="UniProtKB-SubCell"/>
</dbReference>
<evidence type="ECO:0000313" key="8">
    <source>
        <dbReference type="Proteomes" id="UP000266118"/>
    </source>
</evidence>
<comment type="subunit">
    <text evidence="5">NDH-1 is composed of 14 different subunits. Subunits NuoA, H, J, K, L, M, N constitute the membrane sector of the complex.</text>
</comment>
<dbReference type="KEGG" id="ark:D6B99_00065"/>
<name>A0A386HKU0_9BACT</name>
<feature type="transmembrane region" description="Helical" evidence="5">
    <location>
        <begin position="329"/>
        <end position="348"/>
    </location>
</feature>
<evidence type="ECO:0000256" key="6">
    <source>
        <dbReference type="RuleBase" id="RU000471"/>
    </source>
</evidence>
<keyword evidence="3 5" id="KW-1133">Transmembrane helix</keyword>
<evidence type="ECO:0000256" key="3">
    <source>
        <dbReference type="ARBA" id="ARBA00022989"/>
    </source>
</evidence>